<proteinExistence type="predicted"/>
<organism evidence="2 3">
    <name type="scientific">Steinernema glaseri</name>
    <dbReference type="NCBI Taxonomy" id="37863"/>
    <lineage>
        <taxon>Eukaryota</taxon>
        <taxon>Metazoa</taxon>
        <taxon>Ecdysozoa</taxon>
        <taxon>Nematoda</taxon>
        <taxon>Chromadorea</taxon>
        <taxon>Rhabditida</taxon>
        <taxon>Tylenchina</taxon>
        <taxon>Panagrolaimomorpha</taxon>
        <taxon>Strongyloidoidea</taxon>
        <taxon>Steinernematidae</taxon>
        <taxon>Steinernema</taxon>
    </lineage>
</organism>
<evidence type="ECO:0000313" key="3">
    <source>
        <dbReference type="WBParaSite" id="L893_g3694.t2"/>
    </source>
</evidence>
<sequence>MDEDDNEPVFPQRSEETPYLFVVGDETQKIGKVSALDADSTPFDSIYYYLLPSCSNRKGHFSIDHATGEVSFDQGMSPLNESRIHLCALASPDPDLGDAPEIAFDRHNRSMTSITVRTAEQIAAEQKPTDPLIVFKNNSHVTLDNTLSDVRVPITELAASDGQLSYRISGVEFTKAEYDQNEEENKKPISLFSLSPSTGDLHIDTELVARSEGVYKVNVDANLKSTNDHFATLQSEVHYVNPSVKLKFTFDQSRDVMGLNLAEFERKLTSAVRSEGLGSDLKIYLDTPQVYKDFEGYNSNKSTTCFYVVRNTTILSIDHAVEAISASANSESPLTRLYQVFKVINIERCSDEVTSHRIGQFLSPYTIIWLTITLICILILVAMFGYMCFLARYRDHLKRKELNFAAKVEKKPPVEDFTVPQFVNINVNQ</sequence>
<dbReference type="GO" id="GO:0016020">
    <property type="term" value="C:membrane"/>
    <property type="evidence" value="ECO:0007669"/>
    <property type="project" value="InterPro"/>
</dbReference>
<accession>A0A1I8AAA8</accession>
<keyword evidence="1" id="KW-1133">Transmembrane helix</keyword>
<dbReference type="WBParaSite" id="L893_g3694.t2">
    <property type="protein sequence ID" value="L893_g3694.t2"/>
    <property type="gene ID" value="L893_g3694"/>
</dbReference>
<dbReference type="Proteomes" id="UP000095287">
    <property type="component" value="Unplaced"/>
</dbReference>
<dbReference type="SUPFAM" id="SSF49313">
    <property type="entry name" value="Cadherin-like"/>
    <property type="match status" value="1"/>
</dbReference>
<dbReference type="GO" id="GO:0005509">
    <property type="term" value="F:calcium ion binding"/>
    <property type="evidence" value="ECO:0007669"/>
    <property type="project" value="InterPro"/>
</dbReference>
<reference evidence="3" key="1">
    <citation type="submission" date="2016-11" db="UniProtKB">
        <authorList>
            <consortium name="WormBaseParasite"/>
        </authorList>
    </citation>
    <scope>IDENTIFICATION</scope>
</reference>
<name>A0A1I8AAA8_9BILA</name>
<keyword evidence="2" id="KW-1185">Reference proteome</keyword>
<dbReference type="AlphaFoldDB" id="A0A1I8AAA8"/>
<keyword evidence="1" id="KW-0472">Membrane</keyword>
<evidence type="ECO:0000313" key="2">
    <source>
        <dbReference type="Proteomes" id="UP000095287"/>
    </source>
</evidence>
<feature type="transmembrane region" description="Helical" evidence="1">
    <location>
        <begin position="367"/>
        <end position="390"/>
    </location>
</feature>
<dbReference type="CDD" id="cd11304">
    <property type="entry name" value="Cadherin_repeat"/>
    <property type="match status" value="1"/>
</dbReference>
<dbReference type="Gene3D" id="2.60.40.60">
    <property type="entry name" value="Cadherins"/>
    <property type="match status" value="1"/>
</dbReference>
<evidence type="ECO:0000256" key="1">
    <source>
        <dbReference type="SAM" id="Phobius"/>
    </source>
</evidence>
<protein>
    <submittedName>
        <fullName evidence="3">Cadherin domain-containing protein</fullName>
    </submittedName>
</protein>
<keyword evidence="1" id="KW-0812">Transmembrane</keyword>
<dbReference type="InterPro" id="IPR015919">
    <property type="entry name" value="Cadherin-like_sf"/>
</dbReference>